<reference evidence="3" key="1">
    <citation type="submission" date="2021-05" db="EMBL/GenBank/DDBJ databases">
        <title>The genome of the haptophyte Pavlova lutheri (Diacronema luteri, Pavlovales) - a model for lipid biosynthesis in eukaryotic algae.</title>
        <authorList>
            <person name="Hulatt C.J."/>
            <person name="Posewitz M.C."/>
        </authorList>
    </citation>
    <scope>NUCLEOTIDE SEQUENCE</scope>
    <source>
        <strain evidence="3">NIVA-4/92</strain>
    </source>
</reference>
<evidence type="ECO:0000313" key="3">
    <source>
        <dbReference type="EMBL" id="KAG8460520.1"/>
    </source>
</evidence>
<dbReference type="InterPro" id="IPR004963">
    <property type="entry name" value="PAE/NOTUM"/>
</dbReference>
<comment type="caution">
    <text evidence="3">The sequence shown here is derived from an EMBL/GenBank/DDBJ whole genome shotgun (WGS) entry which is preliminary data.</text>
</comment>
<feature type="region of interest" description="Disordered" evidence="1">
    <location>
        <begin position="711"/>
        <end position="838"/>
    </location>
</feature>
<dbReference type="OrthoDB" id="2015280at2759"/>
<dbReference type="AlphaFoldDB" id="A0A8J6C8C3"/>
<feature type="region of interest" description="Disordered" evidence="1">
    <location>
        <begin position="175"/>
        <end position="194"/>
    </location>
</feature>
<dbReference type="GO" id="GO:0016787">
    <property type="term" value="F:hydrolase activity"/>
    <property type="evidence" value="ECO:0007669"/>
    <property type="project" value="InterPro"/>
</dbReference>
<sequence>MPNARRALATALAALAVGTCALVALIGGGAPHAASVVHPHGHASAAAHRHLPAPVRSSGVPAFGGAGGAAAAGSAAAGAAAGALAVHACTSNSPTSCAHAQTAAAFVHAAHAAHASAGALPQAQLPQLGLNSLGAPYPPLPLNRYHFPCTQDGANPLQGGAYLPCCPGSSAKPVPDGAGAADGDDQPRVCSPDPSEGSKLVECVSTDAVPIPFRCDLTSTDGATSCPFARMYDRTRYLVYPGGSTACLYPPTLTGRQPCEPSSPIQQMRESNRFSFDVRKGDPSRLLLFFQGGGACWASDAAFCTTVSRPNSGGLLDDALPDKNRYANWTVVQVHYCSGDSFVADVTQPWVSPEWPRLPVRQAGAANTRAVLAWIVAQPEFRQLDEFVFAGASAGSLGAQVWARPLLDQLGARSRATAAIFDSYAGVSPIGHVKGGGGELINVGGRLLRDTWRVCGSDLVPASARDACASGQLGVSMLLGPALTAYGTAGGGGGKTTFTQIQSKQDLVQRAFYDLMGDYYHLDFPSAIFTLEGNEHIYTAASALFKGYKQLAPRGYFATLVDGNCHTFVGLPDWFEATSAGPGAGRSAASPTSGGAGADASGDALLLAAAAVQFAQLQASASEMRCSAHPFRRDVVAGSQLLAYLKLADWASLPLVPTAQADPRARPPLWAAIKDNCYGPIVGDALASQHPLYACPPLDYVQYGLRADSAAMRDSDPDGHPDRAAPHAHAGAPVGDIAPAPAPAHEASRRAHHAHEPRPAHEPRDSHSEGRHGHGGREHGDDDGLKNGAQPELPEQPEQPEQLDQPAHVRPAHAHAHEPREGGERHAHNHAPAEGVDTAGLLKATSVAAEAAKLAMAASEPSAAGRRERAERHK</sequence>
<keyword evidence="2" id="KW-0732">Signal</keyword>
<evidence type="ECO:0000313" key="4">
    <source>
        <dbReference type="Proteomes" id="UP000751190"/>
    </source>
</evidence>
<feature type="compositionally biased region" description="Basic and acidic residues" evidence="1">
    <location>
        <begin position="746"/>
        <end position="785"/>
    </location>
</feature>
<feature type="compositionally biased region" description="Basic and acidic residues" evidence="1">
    <location>
        <begin position="815"/>
        <end position="826"/>
    </location>
</feature>
<dbReference type="Pfam" id="PF03283">
    <property type="entry name" value="PAE"/>
    <property type="match status" value="1"/>
</dbReference>
<protein>
    <recommendedName>
        <fullName evidence="5">Pectin acetylesterase</fullName>
    </recommendedName>
</protein>
<feature type="compositionally biased region" description="Basic and acidic residues" evidence="1">
    <location>
        <begin position="711"/>
        <end position="725"/>
    </location>
</feature>
<gene>
    <name evidence="3" type="ORF">KFE25_013170</name>
</gene>
<name>A0A8J6C8C3_DIALT</name>
<evidence type="ECO:0000256" key="2">
    <source>
        <dbReference type="SAM" id="SignalP"/>
    </source>
</evidence>
<keyword evidence="4" id="KW-1185">Reference proteome</keyword>
<accession>A0A8J6C8C3</accession>
<dbReference type="Proteomes" id="UP000751190">
    <property type="component" value="Unassembled WGS sequence"/>
</dbReference>
<evidence type="ECO:0000256" key="1">
    <source>
        <dbReference type="SAM" id="MobiDB-lite"/>
    </source>
</evidence>
<feature type="chain" id="PRO_5035273191" description="Pectin acetylesterase" evidence="2">
    <location>
        <begin position="22"/>
        <end position="874"/>
    </location>
</feature>
<evidence type="ECO:0008006" key="5">
    <source>
        <dbReference type="Google" id="ProtNLM"/>
    </source>
</evidence>
<dbReference type="EMBL" id="JAGTXO010000032">
    <property type="protein sequence ID" value="KAG8460520.1"/>
    <property type="molecule type" value="Genomic_DNA"/>
</dbReference>
<proteinExistence type="predicted"/>
<feature type="signal peptide" evidence="2">
    <location>
        <begin position="1"/>
        <end position="21"/>
    </location>
</feature>
<organism evidence="3 4">
    <name type="scientific">Diacronema lutheri</name>
    <name type="common">Unicellular marine alga</name>
    <name type="synonym">Monochrysis lutheri</name>
    <dbReference type="NCBI Taxonomy" id="2081491"/>
    <lineage>
        <taxon>Eukaryota</taxon>
        <taxon>Haptista</taxon>
        <taxon>Haptophyta</taxon>
        <taxon>Pavlovophyceae</taxon>
        <taxon>Pavlovales</taxon>
        <taxon>Pavlovaceae</taxon>
        <taxon>Diacronema</taxon>
    </lineage>
</organism>
<feature type="compositionally biased region" description="Low complexity" evidence="1">
    <location>
        <begin position="727"/>
        <end position="745"/>
    </location>
</feature>
<feature type="compositionally biased region" description="Low complexity" evidence="1">
    <location>
        <begin position="799"/>
        <end position="809"/>
    </location>
</feature>